<dbReference type="AlphaFoldDB" id="A0A9D1SH53"/>
<keyword evidence="3" id="KW-1003">Cell membrane</keyword>
<name>A0A9D1SH53_9FIRM</name>
<dbReference type="Gene3D" id="3.30.70.260">
    <property type="match status" value="1"/>
</dbReference>
<dbReference type="SUPFAM" id="SSF52540">
    <property type="entry name" value="P-loop containing nucleoside triphosphate hydrolases"/>
    <property type="match status" value="1"/>
</dbReference>
<dbReference type="InterPro" id="IPR045865">
    <property type="entry name" value="ACT-like_dom_sf"/>
</dbReference>
<dbReference type="GO" id="GO:0005524">
    <property type="term" value="F:ATP binding"/>
    <property type="evidence" value="ECO:0007669"/>
    <property type="project" value="UniProtKB-KW"/>
</dbReference>
<evidence type="ECO:0000256" key="5">
    <source>
        <dbReference type="ARBA" id="ARBA00022840"/>
    </source>
</evidence>
<dbReference type="InterPro" id="IPR041701">
    <property type="entry name" value="MetN_ABC"/>
</dbReference>
<dbReference type="PROSITE" id="PS00211">
    <property type="entry name" value="ABC_TRANSPORTER_1"/>
    <property type="match status" value="1"/>
</dbReference>
<sequence>MIEIRNLSKTFTTENGETEVLKNVSLSIRDGEIYGIIGASGAGKSTLLRSLNMLERPTSGSVLIDGEDVSALRGKALREARKKTAMIFQDFNLLMQRTCLKNVCFPMELAGIRKAEARERAKKLLETVGLSEKADVYPVRLSGGQRQRVAIARALASDPKILLCDEPTSALDPQTSKSVLGLIREINRATGITVVIITHQMSAAEEICDRVAILDGGSVAEEGEVNEVFSRPRSAAAKRLVFPDLPEEGAAQQPGEKRLRVIFHGAAAAGSPLIATLAMEKRIAVSILSASMRNLGEKVYGNMLLSVPTAEAAKQTIGYLRSVPDVFAEEVTDDVV</sequence>
<dbReference type="Gene3D" id="3.40.50.300">
    <property type="entry name" value="P-loop containing nucleotide triphosphate hydrolases"/>
    <property type="match status" value="1"/>
</dbReference>
<evidence type="ECO:0000256" key="1">
    <source>
        <dbReference type="ARBA" id="ARBA00005417"/>
    </source>
</evidence>
<accession>A0A9D1SH53</accession>
<dbReference type="SUPFAM" id="SSF55021">
    <property type="entry name" value="ACT-like"/>
    <property type="match status" value="1"/>
</dbReference>
<keyword evidence="4" id="KW-0547">Nucleotide-binding</keyword>
<dbReference type="InterPro" id="IPR050086">
    <property type="entry name" value="MetN_ABC_transporter-like"/>
</dbReference>
<dbReference type="Pfam" id="PF00005">
    <property type="entry name" value="ABC_tran"/>
    <property type="match status" value="1"/>
</dbReference>
<proteinExistence type="inferred from homology"/>
<dbReference type="GO" id="GO:0006865">
    <property type="term" value="P:amino acid transport"/>
    <property type="evidence" value="ECO:0007669"/>
    <property type="project" value="UniProtKB-KW"/>
</dbReference>
<dbReference type="FunFam" id="3.40.50.300:FF:000056">
    <property type="entry name" value="Cell division ATP-binding protein FtsE"/>
    <property type="match status" value="1"/>
</dbReference>
<evidence type="ECO:0000256" key="2">
    <source>
        <dbReference type="ARBA" id="ARBA00022448"/>
    </source>
</evidence>
<dbReference type="SMART" id="SM00930">
    <property type="entry name" value="NIL"/>
    <property type="match status" value="1"/>
</dbReference>
<dbReference type="InterPro" id="IPR018449">
    <property type="entry name" value="NIL_domain"/>
</dbReference>
<gene>
    <name evidence="10" type="ORF">IAC57_05050</name>
</gene>
<evidence type="ECO:0000313" key="11">
    <source>
        <dbReference type="Proteomes" id="UP000824081"/>
    </source>
</evidence>
<dbReference type="SMART" id="SM00382">
    <property type="entry name" value="AAA"/>
    <property type="match status" value="1"/>
</dbReference>
<evidence type="ECO:0000256" key="4">
    <source>
        <dbReference type="ARBA" id="ARBA00022741"/>
    </source>
</evidence>
<dbReference type="Proteomes" id="UP000824081">
    <property type="component" value="Unassembled WGS sequence"/>
</dbReference>
<organism evidence="10 11">
    <name type="scientific">Candidatus Scatosoma pullistercoris</name>
    <dbReference type="NCBI Taxonomy" id="2840934"/>
    <lineage>
        <taxon>Bacteria</taxon>
        <taxon>Bacillati</taxon>
        <taxon>Bacillota</taxon>
        <taxon>Clostridia</taxon>
        <taxon>Candidatus Scatosoma</taxon>
    </lineage>
</organism>
<dbReference type="InterPro" id="IPR003439">
    <property type="entry name" value="ABC_transporter-like_ATP-bd"/>
</dbReference>
<keyword evidence="7" id="KW-0029">Amino-acid transport</keyword>
<evidence type="ECO:0000256" key="6">
    <source>
        <dbReference type="ARBA" id="ARBA00022967"/>
    </source>
</evidence>
<keyword evidence="2" id="KW-0813">Transport</keyword>
<evidence type="ECO:0000256" key="3">
    <source>
        <dbReference type="ARBA" id="ARBA00022475"/>
    </source>
</evidence>
<feature type="domain" description="ABC transporter" evidence="9">
    <location>
        <begin position="2"/>
        <end position="241"/>
    </location>
</feature>
<dbReference type="PROSITE" id="PS50893">
    <property type="entry name" value="ABC_TRANSPORTER_2"/>
    <property type="match status" value="1"/>
</dbReference>
<evidence type="ECO:0000256" key="7">
    <source>
        <dbReference type="ARBA" id="ARBA00022970"/>
    </source>
</evidence>
<evidence type="ECO:0000313" key="10">
    <source>
        <dbReference type="EMBL" id="HIU59453.1"/>
    </source>
</evidence>
<dbReference type="GO" id="GO:0016887">
    <property type="term" value="F:ATP hydrolysis activity"/>
    <property type="evidence" value="ECO:0007669"/>
    <property type="project" value="InterPro"/>
</dbReference>
<dbReference type="CDD" id="cd03258">
    <property type="entry name" value="ABC_MetN_methionine_transporter"/>
    <property type="match status" value="1"/>
</dbReference>
<reference evidence="10" key="1">
    <citation type="submission" date="2020-10" db="EMBL/GenBank/DDBJ databases">
        <authorList>
            <person name="Gilroy R."/>
        </authorList>
    </citation>
    <scope>NUCLEOTIDE SEQUENCE</scope>
    <source>
        <strain evidence="10">11687</strain>
    </source>
</reference>
<dbReference type="InterPro" id="IPR027417">
    <property type="entry name" value="P-loop_NTPase"/>
</dbReference>
<reference evidence="10" key="2">
    <citation type="journal article" date="2021" name="PeerJ">
        <title>Extensive microbial diversity within the chicken gut microbiome revealed by metagenomics and culture.</title>
        <authorList>
            <person name="Gilroy R."/>
            <person name="Ravi A."/>
            <person name="Getino M."/>
            <person name="Pursley I."/>
            <person name="Horton D.L."/>
            <person name="Alikhan N.F."/>
            <person name="Baker D."/>
            <person name="Gharbi K."/>
            <person name="Hall N."/>
            <person name="Watson M."/>
            <person name="Adriaenssens E.M."/>
            <person name="Foster-Nyarko E."/>
            <person name="Jarju S."/>
            <person name="Secka A."/>
            <person name="Antonio M."/>
            <person name="Oren A."/>
            <person name="Chaudhuri R.R."/>
            <person name="La Ragione R."/>
            <person name="Hildebrand F."/>
            <person name="Pallen M.J."/>
        </authorList>
    </citation>
    <scope>NUCLEOTIDE SEQUENCE</scope>
    <source>
        <strain evidence="10">11687</strain>
    </source>
</reference>
<keyword evidence="8" id="KW-0472">Membrane</keyword>
<dbReference type="Pfam" id="PF09383">
    <property type="entry name" value="NIL"/>
    <property type="match status" value="1"/>
</dbReference>
<dbReference type="InterPro" id="IPR003593">
    <property type="entry name" value="AAA+_ATPase"/>
</dbReference>
<dbReference type="EMBL" id="DVMZ01000134">
    <property type="protein sequence ID" value="HIU59453.1"/>
    <property type="molecule type" value="Genomic_DNA"/>
</dbReference>
<keyword evidence="5 10" id="KW-0067">ATP-binding</keyword>
<evidence type="ECO:0000259" key="9">
    <source>
        <dbReference type="PROSITE" id="PS50893"/>
    </source>
</evidence>
<comment type="caution">
    <text evidence="10">The sequence shown here is derived from an EMBL/GenBank/DDBJ whole genome shotgun (WGS) entry which is preliminary data.</text>
</comment>
<dbReference type="InterPro" id="IPR017871">
    <property type="entry name" value="ABC_transporter-like_CS"/>
</dbReference>
<protein>
    <submittedName>
        <fullName evidence="10">ATP-binding cassette domain-containing protein</fullName>
    </submittedName>
</protein>
<keyword evidence="6" id="KW-1278">Translocase</keyword>
<dbReference type="GO" id="GO:0005886">
    <property type="term" value="C:plasma membrane"/>
    <property type="evidence" value="ECO:0007669"/>
    <property type="project" value="UniProtKB-ARBA"/>
</dbReference>
<dbReference type="PANTHER" id="PTHR43166:SF30">
    <property type="entry name" value="METHIONINE IMPORT ATP-BINDING PROTEIN METN"/>
    <property type="match status" value="1"/>
</dbReference>
<dbReference type="PANTHER" id="PTHR43166">
    <property type="entry name" value="AMINO ACID IMPORT ATP-BINDING PROTEIN"/>
    <property type="match status" value="1"/>
</dbReference>
<comment type="similarity">
    <text evidence="1">Belongs to the ABC transporter superfamily.</text>
</comment>
<evidence type="ECO:0000256" key="8">
    <source>
        <dbReference type="ARBA" id="ARBA00023136"/>
    </source>
</evidence>